<feature type="compositionally biased region" description="Polar residues" evidence="1">
    <location>
        <begin position="588"/>
        <end position="601"/>
    </location>
</feature>
<accession>A0ABP0DEE6</accession>
<feature type="region of interest" description="Disordered" evidence="1">
    <location>
        <begin position="26"/>
        <end position="155"/>
    </location>
</feature>
<keyword evidence="3" id="KW-1185">Reference proteome</keyword>
<feature type="region of interest" description="Disordered" evidence="1">
    <location>
        <begin position="777"/>
        <end position="797"/>
    </location>
</feature>
<feature type="compositionally biased region" description="Polar residues" evidence="1">
    <location>
        <begin position="552"/>
        <end position="567"/>
    </location>
</feature>
<feature type="compositionally biased region" description="Polar residues" evidence="1">
    <location>
        <begin position="528"/>
        <end position="543"/>
    </location>
</feature>
<feature type="region of interest" description="Disordered" evidence="1">
    <location>
        <begin position="1"/>
        <end position="20"/>
    </location>
</feature>
<proteinExistence type="predicted"/>
<evidence type="ECO:0000313" key="2">
    <source>
        <dbReference type="EMBL" id="CAK7265457.1"/>
    </source>
</evidence>
<feature type="compositionally biased region" description="Polar residues" evidence="1">
    <location>
        <begin position="8"/>
        <end position="17"/>
    </location>
</feature>
<organism evidence="2 3">
    <name type="scientific">Sporothrix epigloea</name>
    <dbReference type="NCBI Taxonomy" id="1892477"/>
    <lineage>
        <taxon>Eukaryota</taxon>
        <taxon>Fungi</taxon>
        <taxon>Dikarya</taxon>
        <taxon>Ascomycota</taxon>
        <taxon>Pezizomycotina</taxon>
        <taxon>Sordariomycetes</taxon>
        <taxon>Sordariomycetidae</taxon>
        <taxon>Ophiostomatales</taxon>
        <taxon>Ophiostomataceae</taxon>
        <taxon>Sporothrix</taxon>
    </lineage>
</organism>
<comment type="caution">
    <text evidence="2">The sequence shown here is derived from an EMBL/GenBank/DDBJ whole genome shotgun (WGS) entry which is preliminary data.</text>
</comment>
<feature type="region of interest" description="Disordered" evidence="1">
    <location>
        <begin position="243"/>
        <end position="265"/>
    </location>
</feature>
<dbReference type="Proteomes" id="UP001642501">
    <property type="component" value="Unassembled WGS sequence"/>
</dbReference>
<name>A0ABP0DEE6_9PEZI</name>
<dbReference type="EMBL" id="CAWUOM010000017">
    <property type="protein sequence ID" value="CAK7265457.1"/>
    <property type="molecule type" value="Genomic_DNA"/>
</dbReference>
<feature type="compositionally biased region" description="Polar residues" evidence="1">
    <location>
        <begin position="93"/>
        <end position="109"/>
    </location>
</feature>
<protein>
    <submittedName>
        <fullName evidence="2">Uncharacterized protein</fullName>
    </submittedName>
</protein>
<feature type="compositionally biased region" description="Low complexity" evidence="1">
    <location>
        <begin position="780"/>
        <end position="793"/>
    </location>
</feature>
<evidence type="ECO:0000256" key="1">
    <source>
        <dbReference type="SAM" id="MobiDB-lite"/>
    </source>
</evidence>
<feature type="compositionally biased region" description="Basic and acidic residues" evidence="1">
    <location>
        <begin position="500"/>
        <end position="510"/>
    </location>
</feature>
<feature type="compositionally biased region" description="Basic and acidic residues" evidence="1">
    <location>
        <begin position="696"/>
        <end position="705"/>
    </location>
</feature>
<feature type="region of interest" description="Disordered" evidence="1">
    <location>
        <begin position="679"/>
        <end position="742"/>
    </location>
</feature>
<feature type="region of interest" description="Disordered" evidence="1">
    <location>
        <begin position="491"/>
        <end position="601"/>
    </location>
</feature>
<evidence type="ECO:0000313" key="3">
    <source>
        <dbReference type="Proteomes" id="UP001642501"/>
    </source>
</evidence>
<reference evidence="2 3" key="1">
    <citation type="submission" date="2024-01" db="EMBL/GenBank/DDBJ databases">
        <authorList>
            <person name="Allen C."/>
            <person name="Tagirdzhanova G."/>
        </authorList>
    </citation>
    <scope>NUCLEOTIDE SEQUENCE [LARGE SCALE GENOMIC DNA]</scope>
    <source>
        <strain evidence="2 3">CBS 573.63</strain>
    </source>
</reference>
<gene>
    <name evidence="2" type="ORF">SEPCBS57363_001593</name>
</gene>
<sequence>MDDVTGTPARSQRTAATTEEALVQTIETEPDAEITHRQGDPLESPDWPDEHTSDGSSDSEAFVTGSEHVLLEEVNVQRQEDQHQQPPVAATPHQKTLSPGNIVCGSSPSIMDVELPDALIERRASMPYAGRQGKSPHSRQRPPSSSPSHPETPVSMLRRKKLQPLSPANMSADENSHFMTNSPEPGHAITTKNLVVSRESGQPRQRLMKAPVFPTNAMPLLKARHSMADLQTSSHISRRSSLVGGSILDQPPNSTGKIKLSRTRARNRDDFGDISRRETSFPAVTSAPAVAALGLPEETPISPPLGARPIEESRDAVAALTPAHNSSVASAVTEAPVKEAQTAQPGISAPRTWMLPFDAFTAAYPDYKGDLEDFLRACYSLRHTSPGALPSFLFDDIVHAFLDYIDYIHGPPSADASPPQNLTQWYNFHATGLKCNKSVVTRENVASILRAYPDEVWAIEQNAAAQGKKTDSAVVASTTKLILPAAVAEISTPGQPSHTQEQKEQQDQHTPHHSFPPGRHFPYEEKVNVSSQGDSSGRPNSLLQALGELRTSGGTSESGLRSGQVHAQSPPPHGLLDGDYSDGETNSHRSGSQGPSTQDQSLLIFQGNPGAALGQTGHQVEATQSTLSGDNYNEPLELPSPPIASDLVPPNMDKRFYMMQTPQLTRPRLPSTQEFAGHEQLIKETPVQTGQKRSRQRLDRSRPVADEFEIGLGTEKPAEAEPQSQFSRQSVAAEPGANKRNGDVDEFAVLRAVNNAEANEEEDADVCDTSVMSVQSAVEPSRPLLSSSPSARRNAVASKGRRVTLAAPDLGMVARMAAAEKVDKVARKRKLPPSMARASEPAMLEVEAPLRASVQVITAATEEPLEKKKKSGQSAYDTKMKFLGLMMEKRAEGLI</sequence>